<dbReference type="InterPro" id="IPR036047">
    <property type="entry name" value="F-box-like_dom_sf"/>
</dbReference>
<feature type="domain" description="F-box" evidence="1">
    <location>
        <begin position="11"/>
        <end position="64"/>
    </location>
</feature>
<dbReference type="Gene3D" id="1.20.1280.50">
    <property type="match status" value="1"/>
</dbReference>
<dbReference type="InterPro" id="IPR001810">
    <property type="entry name" value="F-box_dom"/>
</dbReference>
<organism evidence="2 3">
    <name type="scientific">Capsella rubella</name>
    <dbReference type="NCBI Taxonomy" id="81985"/>
    <lineage>
        <taxon>Eukaryota</taxon>
        <taxon>Viridiplantae</taxon>
        <taxon>Streptophyta</taxon>
        <taxon>Embryophyta</taxon>
        <taxon>Tracheophyta</taxon>
        <taxon>Spermatophyta</taxon>
        <taxon>Magnoliopsida</taxon>
        <taxon>eudicotyledons</taxon>
        <taxon>Gunneridae</taxon>
        <taxon>Pentapetalae</taxon>
        <taxon>rosids</taxon>
        <taxon>malvids</taxon>
        <taxon>Brassicales</taxon>
        <taxon>Brassicaceae</taxon>
        <taxon>Camelineae</taxon>
        <taxon>Capsella</taxon>
    </lineage>
</organism>
<dbReference type="PANTHER" id="PTHR31293:SF12">
    <property type="entry name" value="RNI-LIKE SUPERFAMILY PROTEIN"/>
    <property type="match status" value="1"/>
</dbReference>
<dbReference type="EMBL" id="KB870811">
    <property type="protein sequence ID" value="EOA18915.1"/>
    <property type="molecule type" value="Genomic_DNA"/>
</dbReference>
<evidence type="ECO:0000313" key="2">
    <source>
        <dbReference type="EMBL" id="EOA18915.1"/>
    </source>
</evidence>
<evidence type="ECO:0000313" key="3">
    <source>
        <dbReference type="Proteomes" id="UP000029121"/>
    </source>
</evidence>
<protein>
    <recommendedName>
        <fullName evidence="1">F-box domain-containing protein</fullName>
    </recommendedName>
</protein>
<evidence type="ECO:0000259" key="1">
    <source>
        <dbReference type="PROSITE" id="PS50181"/>
    </source>
</evidence>
<dbReference type="PANTHER" id="PTHR31293">
    <property type="entry name" value="RNI-LIKE SUPERFAMILY PROTEIN"/>
    <property type="match status" value="1"/>
</dbReference>
<gene>
    <name evidence="2" type="ORF">CARUB_v10007547mg</name>
</gene>
<dbReference type="InterPro" id="IPR032675">
    <property type="entry name" value="LRR_dom_sf"/>
</dbReference>
<dbReference type="SUPFAM" id="SSF52047">
    <property type="entry name" value="RNI-like"/>
    <property type="match status" value="1"/>
</dbReference>
<dbReference type="Proteomes" id="UP000029121">
    <property type="component" value="Unassembled WGS sequence"/>
</dbReference>
<dbReference type="InterPro" id="IPR053781">
    <property type="entry name" value="F-box_AtFBL13-like"/>
</dbReference>
<dbReference type="SMART" id="SM00579">
    <property type="entry name" value="FBD"/>
    <property type="match status" value="1"/>
</dbReference>
<dbReference type="Gene3D" id="3.80.10.10">
    <property type="entry name" value="Ribonuclease Inhibitor"/>
    <property type="match status" value="1"/>
</dbReference>
<dbReference type="PROSITE" id="PS50181">
    <property type="entry name" value="FBOX"/>
    <property type="match status" value="1"/>
</dbReference>
<dbReference type="Pfam" id="PF00646">
    <property type="entry name" value="F-box"/>
    <property type="match status" value="1"/>
</dbReference>
<dbReference type="SUPFAM" id="SSF81383">
    <property type="entry name" value="F-box domain"/>
    <property type="match status" value="1"/>
</dbReference>
<dbReference type="InterPro" id="IPR006566">
    <property type="entry name" value="FBD"/>
</dbReference>
<dbReference type="AlphaFoldDB" id="R0H2N3"/>
<dbReference type="InterPro" id="IPR055294">
    <property type="entry name" value="FBL60-like"/>
</dbReference>
<proteinExistence type="predicted"/>
<keyword evidence="3" id="KW-1185">Reference proteome</keyword>
<name>R0H2N3_9BRAS</name>
<dbReference type="CDD" id="cd22160">
    <property type="entry name" value="F-box_AtFBL13-like"/>
    <property type="match status" value="1"/>
</dbReference>
<accession>R0H2N3</accession>
<sequence length="394" mass="45200">MAAKKLETASGNSINSLPNEVLGQILSLLPTKTVVSTSVLSRRWRSLLYLVHSLEFDESMFPNIKTDKVATDWSYPLSLYNIIDKTLFMLSPCPIKKFTLKYDSTLLKEPRANHLIHNALRRGVLELHLSSSKFHCLEPEFFISKTLVKLTLSDGHFHQPSRQHSCFSINTPNLVSLDLSSYVGQDYVVQFDSLVECRLNLRLWKYLEDVHLRYDRSKHDGYWGDATKLIVAIRNVVTLHLSADSLEVFHFCCKSTPEFKNLVKLSFESHKERGWQVLPLLLKKSPNLETLVIKGLVHEITNECGDACVCVHEEQKKNENCLLSCRVKVLKIYGYGGTNREVKQMRHFIENLKCLEVVKVKVQVDEQDYKYLPPTSELMKLIPAASSKCKIQFI</sequence>
<dbReference type="SMART" id="SM00256">
    <property type="entry name" value="FBOX"/>
    <property type="match status" value="1"/>
</dbReference>
<reference evidence="3" key="1">
    <citation type="journal article" date="2013" name="Nat. Genet.">
        <title>The Capsella rubella genome and the genomic consequences of rapid mating system evolution.</title>
        <authorList>
            <person name="Slotte T."/>
            <person name="Hazzouri K.M."/>
            <person name="Agren J.A."/>
            <person name="Koenig D."/>
            <person name="Maumus F."/>
            <person name="Guo Y.L."/>
            <person name="Steige K."/>
            <person name="Platts A.E."/>
            <person name="Escobar J.S."/>
            <person name="Newman L.K."/>
            <person name="Wang W."/>
            <person name="Mandakova T."/>
            <person name="Vello E."/>
            <person name="Smith L.M."/>
            <person name="Henz S.R."/>
            <person name="Steffen J."/>
            <person name="Takuno S."/>
            <person name="Brandvain Y."/>
            <person name="Coop G."/>
            <person name="Andolfatto P."/>
            <person name="Hu T.T."/>
            <person name="Blanchette M."/>
            <person name="Clark R.M."/>
            <person name="Quesneville H."/>
            <person name="Nordborg M."/>
            <person name="Gaut B.S."/>
            <person name="Lysak M.A."/>
            <person name="Jenkins J."/>
            <person name="Grimwood J."/>
            <person name="Chapman J."/>
            <person name="Prochnik S."/>
            <person name="Shu S."/>
            <person name="Rokhsar D."/>
            <person name="Schmutz J."/>
            <person name="Weigel D."/>
            <person name="Wright S.I."/>
        </authorList>
    </citation>
    <scope>NUCLEOTIDE SEQUENCE [LARGE SCALE GENOMIC DNA]</scope>
    <source>
        <strain evidence="3">cv. Monte Gargano</strain>
    </source>
</reference>